<evidence type="ECO:0000313" key="2">
    <source>
        <dbReference type="EMBL" id="SUZ89207.1"/>
    </source>
</evidence>
<proteinExistence type="predicted"/>
<sequence>MSSLVPLPGGAQTDAIRLPEIEELAQNGRSDEARAALLGWWEESRVLASREERQYALWLRGRLTVDPSQAVRDFQRLVVEYPAGPFTARALYRLVQEAYERGRTADFERHMASLSRDYPGSSVLTEAEAWISGAPGAAPPLVMRSTISELPVEDQDDVATPADTALYAVQLGAFSNEGRAAALFDLARAADLNVRLVRMPQSNLIHVRAGHFETSIEATEFSRRVTGLGFTAAVVRDAQDEELVRSSFRVPSND</sequence>
<gene>
    <name evidence="2" type="ORF">METZ01_LOCUS42061</name>
</gene>
<dbReference type="SUPFAM" id="SSF110997">
    <property type="entry name" value="Sporulation related repeat"/>
    <property type="match status" value="1"/>
</dbReference>
<dbReference type="Gene3D" id="3.30.70.1070">
    <property type="entry name" value="Sporulation related repeat"/>
    <property type="match status" value="1"/>
</dbReference>
<dbReference type="InterPro" id="IPR007730">
    <property type="entry name" value="SPOR-like_dom"/>
</dbReference>
<dbReference type="GO" id="GO:0042834">
    <property type="term" value="F:peptidoglycan binding"/>
    <property type="evidence" value="ECO:0007669"/>
    <property type="project" value="InterPro"/>
</dbReference>
<dbReference type="InterPro" id="IPR011990">
    <property type="entry name" value="TPR-like_helical_dom_sf"/>
</dbReference>
<dbReference type="InterPro" id="IPR036680">
    <property type="entry name" value="SPOR-like_sf"/>
</dbReference>
<dbReference type="AlphaFoldDB" id="A0A381RH50"/>
<dbReference type="Gene3D" id="1.25.40.10">
    <property type="entry name" value="Tetratricopeptide repeat domain"/>
    <property type="match status" value="1"/>
</dbReference>
<feature type="domain" description="SPOR" evidence="1">
    <location>
        <begin position="161"/>
        <end position="237"/>
    </location>
</feature>
<reference evidence="2" key="1">
    <citation type="submission" date="2018-05" db="EMBL/GenBank/DDBJ databases">
        <authorList>
            <person name="Lanie J.A."/>
            <person name="Ng W.-L."/>
            <person name="Kazmierczak K.M."/>
            <person name="Andrzejewski T.M."/>
            <person name="Davidsen T.M."/>
            <person name="Wayne K.J."/>
            <person name="Tettelin H."/>
            <person name="Glass J.I."/>
            <person name="Rusch D."/>
            <person name="Podicherti R."/>
            <person name="Tsui H.-C.T."/>
            <person name="Winkler M.E."/>
        </authorList>
    </citation>
    <scope>NUCLEOTIDE SEQUENCE</scope>
</reference>
<dbReference type="PROSITE" id="PS51724">
    <property type="entry name" value="SPOR"/>
    <property type="match status" value="1"/>
</dbReference>
<dbReference type="Pfam" id="PF05036">
    <property type="entry name" value="SPOR"/>
    <property type="match status" value="1"/>
</dbReference>
<dbReference type="EMBL" id="UINC01001809">
    <property type="protein sequence ID" value="SUZ89207.1"/>
    <property type="molecule type" value="Genomic_DNA"/>
</dbReference>
<name>A0A381RH50_9ZZZZ</name>
<protein>
    <recommendedName>
        <fullName evidence="1">SPOR domain-containing protein</fullName>
    </recommendedName>
</protein>
<organism evidence="2">
    <name type="scientific">marine metagenome</name>
    <dbReference type="NCBI Taxonomy" id="408172"/>
    <lineage>
        <taxon>unclassified sequences</taxon>
        <taxon>metagenomes</taxon>
        <taxon>ecological metagenomes</taxon>
    </lineage>
</organism>
<accession>A0A381RH50</accession>
<evidence type="ECO:0000259" key="1">
    <source>
        <dbReference type="PROSITE" id="PS51724"/>
    </source>
</evidence>